<keyword evidence="2" id="KW-1185">Reference proteome</keyword>
<name>A0A432WG31_9GAMM</name>
<keyword evidence="1" id="KW-0489">Methyltransferase</keyword>
<dbReference type="RefSeq" id="WP_126777060.1">
    <property type="nucleotide sequence ID" value="NZ_PIPM01000007.1"/>
</dbReference>
<dbReference type="Gene3D" id="3.40.50.150">
    <property type="entry name" value="Vaccinia Virus protein VP39"/>
    <property type="match status" value="1"/>
</dbReference>
<organism evidence="1 2">
    <name type="scientific">Aliidiomarina sanyensis</name>
    <dbReference type="NCBI Taxonomy" id="1249555"/>
    <lineage>
        <taxon>Bacteria</taxon>
        <taxon>Pseudomonadati</taxon>
        <taxon>Pseudomonadota</taxon>
        <taxon>Gammaproteobacteria</taxon>
        <taxon>Alteromonadales</taxon>
        <taxon>Idiomarinaceae</taxon>
        <taxon>Aliidiomarina</taxon>
    </lineage>
</organism>
<sequence length="218" mass="24772">MPDACPICATEAASLWHTETRNPLAGREFWCCPQCHAVFVPALFHPDAAEERAFYQTHENSPTDAGYRRFLSRTLEAVLPFLQPNARGLDFGSGPGPTLYLMFAEHGYSCENYDLYFAHDPAKLASSYDFITATEVFEHLRAPREILATLFACLNPGGVLAIMTQKPTTRDAFARWQYILDPTHVVFYRDTTFDWISQYFAAPIVHRGRDVVVFQKPR</sequence>
<dbReference type="SUPFAM" id="SSF53335">
    <property type="entry name" value="S-adenosyl-L-methionine-dependent methyltransferases"/>
    <property type="match status" value="1"/>
</dbReference>
<reference evidence="1 2" key="1">
    <citation type="journal article" date="2011" name="Front. Microbiol.">
        <title>Genomic signatures of strain selection and enhancement in Bacillus atrophaeus var. globigii, a historical biowarfare simulant.</title>
        <authorList>
            <person name="Gibbons H.S."/>
            <person name="Broomall S.M."/>
            <person name="McNew L.A."/>
            <person name="Daligault H."/>
            <person name="Chapman C."/>
            <person name="Bruce D."/>
            <person name="Karavis M."/>
            <person name="Krepps M."/>
            <person name="McGregor P.A."/>
            <person name="Hong C."/>
            <person name="Park K.H."/>
            <person name="Akmal A."/>
            <person name="Feldman A."/>
            <person name="Lin J.S."/>
            <person name="Chang W.E."/>
            <person name="Higgs B.W."/>
            <person name="Demirev P."/>
            <person name="Lindquist J."/>
            <person name="Liem A."/>
            <person name="Fochler E."/>
            <person name="Read T.D."/>
            <person name="Tapia R."/>
            <person name="Johnson S."/>
            <person name="Bishop-Lilly K.A."/>
            <person name="Detter C."/>
            <person name="Han C."/>
            <person name="Sozhamannan S."/>
            <person name="Rosenzweig C.N."/>
            <person name="Skowronski E.W."/>
        </authorList>
    </citation>
    <scope>NUCLEOTIDE SEQUENCE [LARGE SCALE GENOMIC DNA]</scope>
    <source>
        <strain evidence="1 2">GYP-17</strain>
    </source>
</reference>
<proteinExistence type="predicted"/>
<comment type="caution">
    <text evidence="1">The sequence shown here is derived from an EMBL/GenBank/DDBJ whole genome shotgun (WGS) entry which is preliminary data.</text>
</comment>
<dbReference type="AlphaFoldDB" id="A0A432WG31"/>
<dbReference type="Pfam" id="PF13489">
    <property type="entry name" value="Methyltransf_23"/>
    <property type="match status" value="1"/>
</dbReference>
<dbReference type="OrthoDB" id="9791944at2"/>
<dbReference type="GO" id="GO:0032259">
    <property type="term" value="P:methylation"/>
    <property type="evidence" value="ECO:0007669"/>
    <property type="project" value="UniProtKB-KW"/>
</dbReference>
<dbReference type="EMBL" id="PIPM01000007">
    <property type="protein sequence ID" value="RUO32677.1"/>
    <property type="molecule type" value="Genomic_DNA"/>
</dbReference>
<dbReference type="GO" id="GO:0008168">
    <property type="term" value="F:methyltransferase activity"/>
    <property type="evidence" value="ECO:0007669"/>
    <property type="project" value="UniProtKB-KW"/>
</dbReference>
<accession>A0A432WG31</accession>
<evidence type="ECO:0000313" key="1">
    <source>
        <dbReference type="EMBL" id="RUO32677.1"/>
    </source>
</evidence>
<dbReference type="InterPro" id="IPR029063">
    <property type="entry name" value="SAM-dependent_MTases_sf"/>
</dbReference>
<dbReference type="Proteomes" id="UP000288405">
    <property type="component" value="Unassembled WGS sequence"/>
</dbReference>
<protein>
    <submittedName>
        <fullName evidence="1">Methyltransferase</fullName>
    </submittedName>
</protein>
<evidence type="ECO:0000313" key="2">
    <source>
        <dbReference type="Proteomes" id="UP000288405"/>
    </source>
</evidence>
<keyword evidence="1" id="KW-0808">Transferase</keyword>
<gene>
    <name evidence="1" type="ORF">CWE11_07825</name>
</gene>